<dbReference type="NCBIfam" id="TIGR00621">
    <property type="entry name" value="ssb"/>
    <property type="match status" value="1"/>
</dbReference>
<dbReference type="InterPro" id="IPR011344">
    <property type="entry name" value="ssDNA-bd"/>
</dbReference>
<dbReference type="HAMAP" id="MF_00984">
    <property type="entry name" value="SSB"/>
    <property type="match status" value="1"/>
</dbReference>
<dbReference type="Gene3D" id="2.40.50.140">
    <property type="entry name" value="Nucleic acid-binding proteins"/>
    <property type="match status" value="1"/>
</dbReference>
<dbReference type="Pfam" id="PF00436">
    <property type="entry name" value="SSB"/>
    <property type="match status" value="1"/>
</dbReference>
<comment type="subunit">
    <text evidence="2">Homotetramer.</text>
</comment>
<comment type="caution">
    <text evidence="2">Lacks conserved residue(s) required for the propagation of feature annotation.</text>
</comment>
<dbReference type="PANTHER" id="PTHR10302:SF27">
    <property type="entry name" value="SINGLE-STRANDED DNA-BINDING PROTEIN"/>
    <property type="match status" value="1"/>
</dbReference>
<keyword evidence="1 2" id="KW-0238">DNA-binding</keyword>
<sequence>MDMFDTITVVGNVATEPQYRRMPTGVVVTSFRVACTQRRQDKATGAWADASTNWFSASAYRGLGEHVHGSLHKGDRVILTGKLRVRNWEAGEKRGTSVEIDVDAIGHDLLWGTSRFTKDAASREDAQPAPEAEWPSAAPGDWGAPAGEQAGGAPAGESAEEQSDAPAPAEPAYI</sequence>
<dbReference type="Proteomes" id="UP001317779">
    <property type="component" value="Chromosome"/>
</dbReference>
<feature type="compositionally biased region" description="Low complexity" evidence="4">
    <location>
        <begin position="127"/>
        <end position="148"/>
    </location>
</feature>
<name>A0ABM8DZ02_9MICO</name>
<evidence type="ECO:0000313" key="6">
    <source>
        <dbReference type="Proteomes" id="UP001317779"/>
    </source>
</evidence>
<accession>A0ABM8DZ02</accession>
<protein>
    <recommendedName>
        <fullName evidence="2 3">Single-stranded DNA-binding protein</fullName>
        <shortName evidence="2">SSB</shortName>
    </recommendedName>
</protein>
<dbReference type="PANTHER" id="PTHR10302">
    <property type="entry name" value="SINGLE-STRANDED DNA-BINDING PROTEIN"/>
    <property type="match status" value="1"/>
</dbReference>
<evidence type="ECO:0000313" key="5">
    <source>
        <dbReference type="EMBL" id="BDV30786.1"/>
    </source>
</evidence>
<evidence type="ECO:0000256" key="1">
    <source>
        <dbReference type="ARBA" id="ARBA00023125"/>
    </source>
</evidence>
<organism evidence="5 6">
    <name type="scientific">Microbacterium terricola</name>
    <dbReference type="NCBI Taxonomy" id="344163"/>
    <lineage>
        <taxon>Bacteria</taxon>
        <taxon>Bacillati</taxon>
        <taxon>Actinomycetota</taxon>
        <taxon>Actinomycetes</taxon>
        <taxon>Micrococcales</taxon>
        <taxon>Microbacteriaceae</taxon>
        <taxon>Microbacterium</taxon>
    </lineage>
</organism>
<feature type="region of interest" description="Disordered" evidence="4">
    <location>
        <begin position="118"/>
        <end position="174"/>
    </location>
</feature>
<dbReference type="GO" id="GO:0003677">
    <property type="term" value="F:DNA binding"/>
    <property type="evidence" value="ECO:0007669"/>
    <property type="project" value="UniProtKB-KW"/>
</dbReference>
<keyword evidence="6" id="KW-1185">Reference proteome</keyword>
<evidence type="ECO:0000256" key="3">
    <source>
        <dbReference type="RuleBase" id="RU000524"/>
    </source>
</evidence>
<dbReference type="InterPro" id="IPR000424">
    <property type="entry name" value="Primosome_PriB/ssb"/>
</dbReference>
<evidence type="ECO:0000256" key="4">
    <source>
        <dbReference type="SAM" id="MobiDB-lite"/>
    </source>
</evidence>
<dbReference type="SUPFAM" id="SSF50249">
    <property type="entry name" value="Nucleic acid-binding proteins"/>
    <property type="match status" value="1"/>
</dbReference>
<reference evidence="5 6" key="1">
    <citation type="submission" date="2022-12" db="EMBL/GenBank/DDBJ databases">
        <title>Microbacterium terricola strain KV-448 chromosome, complete genome.</title>
        <authorList>
            <person name="Oshima T."/>
            <person name="Moriya T."/>
            <person name="Bessho Y."/>
        </authorList>
    </citation>
    <scope>NUCLEOTIDE SEQUENCE [LARGE SCALE GENOMIC DNA]</scope>
    <source>
        <strain evidence="5 6">KV-448</strain>
    </source>
</reference>
<gene>
    <name evidence="5" type="primary">ssb1</name>
    <name evidence="5" type="ORF">Microterr_14460</name>
</gene>
<proteinExistence type="inferred from homology"/>
<dbReference type="CDD" id="cd04496">
    <property type="entry name" value="SSB_OBF"/>
    <property type="match status" value="1"/>
</dbReference>
<dbReference type="PROSITE" id="PS50935">
    <property type="entry name" value="SSB"/>
    <property type="match status" value="1"/>
</dbReference>
<evidence type="ECO:0000256" key="2">
    <source>
        <dbReference type="HAMAP-Rule" id="MF_00984"/>
    </source>
</evidence>
<dbReference type="EMBL" id="AP027141">
    <property type="protein sequence ID" value="BDV30786.1"/>
    <property type="molecule type" value="Genomic_DNA"/>
</dbReference>
<dbReference type="InterPro" id="IPR012340">
    <property type="entry name" value="NA-bd_OB-fold"/>
</dbReference>